<dbReference type="SMART" id="SM00952">
    <property type="entry name" value="RAP"/>
    <property type="match status" value="1"/>
</dbReference>
<dbReference type="AlphaFoldDB" id="A0A1W4WXS9"/>
<dbReference type="PROSITE" id="PS51286">
    <property type="entry name" value="RAP"/>
    <property type="match status" value="1"/>
</dbReference>
<accession>A0A1W4WXS9</accession>
<dbReference type="RefSeq" id="XP_018328686.1">
    <property type="nucleotide sequence ID" value="XM_018473184.1"/>
</dbReference>
<protein>
    <submittedName>
        <fullName evidence="3">FAST kinase domain-containing protein 5, mitochondrial isoform X3</fullName>
    </submittedName>
</protein>
<evidence type="ECO:0000259" key="1">
    <source>
        <dbReference type="PROSITE" id="PS51286"/>
    </source>
</evidence>
<organism evidence="2 3">
    <name type="scientific">Agrilus planipennis</name>
    <name type="common">Emerald ash borer</name>
    <name type="synonym">Agrilus marcopoli</name>
    <dbReference type="NCBI Taxonomy" id="224129"/>
    <lineage>
        <taxon>Eukaryota</taxon>
        <taxon>Metazoa</taxon>
        <taxon>Ecdysozoa</taxon>
        <taxon>Arthropoda</taxon>
        <taxon>Hexapoda</taxon>
        <taxon>Insecta</taxon>
        <taxon>Pterygota</taxon>
        <taxon>Neoptera</taxon>
        <taxon>Endopterygota</taxon>
        <taxon>Coleoptera</taxon>
        <taxon>Polyphaga</taxon>
        <taxon>Elateriformia</taxon>
        <taxon>Buprestoidea</taxon>
        <taxon>Buprestidae</taxon>
        <taxon>Agrilinae</taxon>
        <taxon>Agrilus</taxon>
    </lineage>
</organism>
<sequence>MYRLMPTQFVVDYFRSVLLKTFNKAQLKLTNYSVYNKPKYTSVIIFSEQRRTFSVSTFLTSKLFTEHENDFAFQVMKKISLPRLENFQLKSPNEAISSLEKFNGHLNQEWRSKTASEIIQCFIDCLDYCVNNNITVADPRFDKLVDGLVDHVEHINDEELSQLLQCLTKYPSTDSHKSHNFHDIWSALDDLCCWKLPTWTLEKMFHFAELWYNLRLGRISRYNSQFVKYLHENSSKLNGTHLICTCFYLNLCRNFEFAKDFESQLEDYIDSFSIDEMAVVSMGFFKSRTPIQSKTILNNFIRKIKRERSKIKDISLSAILKLLRLSSTPTLSEKFTDLLDVLTEEVDRLSNLSCLHIALLGTNLQLLHEKSVSKVSRKLVKDFGDVDKIRLKDIERLLLVLTTFELHPKTEPDVFKAAYDEIHQERRLTEIIRHPKCLPCILHYLSIKGIYSYELMNRILDPDFIIETFGKSPKSIPRELFCLDPSIEIECPDYKGHRLSKEVRRKVTKWNTEYTPSVGQTKKPTAADLLAIDVTETVSKIVIHKSHYFINHILPHFSRSDIIICKNIRREEFIKIEGFENYTLGDIMYPPKRDDCRWYAICVIGRNSTIRDTTKVLGLMNMKRRQLEKIGYIPVIVLWNEYRHLSDQEKLDYILNKIC</sequence>
<proteinExistence type="predicted"/>
<evidence type="ECO:0000313" key="3">
    <source>
        <dbReference type="RefSeq" id="XP_018328686.1"/>
    </source>
</evidence>
<keyword evidence="2" id="KW-1185">Reference proteome</keyword>
<keyword evidence="3" id="KW-0808">Transferase</keyword>
<dbReference type="Proteomes" id="UP000192223">
    <property type="component" value="Unplaced"/>
</dbReference>
<feature type="domain" description="RAP" evidence="1">
    <location>
        <begin position="599"/>
        <end position="656"/>
    </location>
</feature>
<gene>
    <name evidence="3" type="primary">LOC108739333</name>
</gene>
<dbReference type="GO" id="GO:0016301">
    <property type="term" value="F:kinase activity"/>
    <property type="evidence" value="ECO:0007669"/>
    <property type="project" value="UniProtKB-KW"/>
</dbReference>
<dbReference type="InterPro" id="IPR013584">
    <property type="entry name" value="RAP"/>
</dbReference>
<name>A0A1W4WXS9_AGRPL</name>
<reference evidence="3" key="1">
    <citation type="submission" date="2025-08" db="UniProtKB">
        <authorList>
            <consortium name="RefSeq"/>
        </authorList>
    </citation>
    <scope>IDENTIFICATION</scope>
    <source>
        <tissue evidence="3">Entire body</tissue>
    </source>
</reference>
<evidence type="ECO:0000313" key="2">
    <source>
        <dbReference type="Proteomes" id="UP000192223"/>
    </source>
</evidence>
<dbReference type="OrthoDB" id="10064757at2759"/>
<dbReference type="GeneID" id="108739333"/>
<keyword evidence="3" id="KW-0418">Kinase</keyword>